<dbReference type="Proteomes" id="UP000192610">
    <property type="component" value="Unassembled WGS sequence"/>
</dbReference>
<keyword evidence="3" id="KW-1185">Reference proteome</keyword>
<proteinExistence type="predicted"/>
<keyword evidence="1" id="KW-0812">Transmembrane</keyword>
<evidence type="ECO:0000313" key="3">
    <source>
        <dbReference type="Proteomes" id="UP000192610"/>
    </source>
</evidence>
<dbReference type="RefSeq" id="WP_081197271.1">
    <property type="nucleotide sequence ID" value="NZ_FOCZ01000010.1"/>
</dbReference>
<sequence>MAKFVDSCFNEIEMRRIYRVIRRHIITGFIFLMPVLVAVALINKFWDKIITVAAKVSKLLFINALIGPGGNVLVALVLLLLLCLVAGFLVRLTFFKKMSDRIDQKLTIFIPGYTDLKKEAQKKIGEVPVEKAAVFETCLVQDQECWKPAYLIDIADNGDTIVFFPAAPTFETGQVAIIPKDCYRKLSMDSQTLNACLKQFGKGIVIV</sequence>
<feature type="transmembrane region" description="Helical" evidence="1">
    <location>
        <begin position="66"/>
        <end position="90"/>
    </location>
</feature>
<dbReference type="OrthoDB" id="667305at2"/>
<comment type="caution">
    <text evidence="2">The sequence shown here is derived from an EMBL/GenBank/DDBJ whole genome shotgun (WGS) entry which is preliminary data.</text>
</comment>
<name>A0A1V9FCF6_9BACT</name>
<dbReference type="EMBL" id="LVXG01000002">
    <property type="protein sequence ID" value="OQP56064.1"/>
    <property type="molecule type" value="Genomic_DNA"/>
</dbReference>
<feature type="transmembrane region" description="Helical" evidence="1">
    <location>
        <begin position="25"/>
        <end position="46"/>
    </location>
</feature>
<dbReference type="STRING" id="354355.SAMN05660816_04873"/>
<organism evidence="2 3">
    <name type="scientific">Niastella yeongjuensis</name>
    <dbReference type="NCBI Taxonomy" id="354355"/>
    <lineage>
        <taxon>Bacteria</taxon>
        <taxon>Pseudomonadati</taxon>
        <taxon>Bacteroidota</taxon>
        <taxon>Chitinophagia</taxon>
        <taxon>Chitinophagales</taxon>
        <taxon>Chitinophagaceae</taxon>
        <taxon>Niastella</taxon>
    </lineage>
</organism>
<protein>
    <recommendedName>
        <fullName evidence="4">DUF502 domain-containing protein</fullName>
    </recommendedName>
</protein>
<keyword evidence="1" id="KW-0472">Membrane</keyword>
<evidence type="ECO:0000313" key="2">
    <source>
        <dbReference type="EMBL" id="OQP56064.1"/>
    </source>
</evidence>
<accession>A0A1V9FCF6</accession>
<evidence type="ECO:0008006" key="4">
    <source>
        <dbReference type="Google" id="ProtNLM"/>
    </source>
</evidence>
<evidence type="ECO:0000256" key="1">
    <source>
        <dbReference type="SAM" id="Phobius"/>
    </source>
</evidence>
<dbReference type="AlphaFoldDB" id="A0A1V9FCF6"/>
<keyword evidence="1" id="KW-1133">Transmembrane helix</keyword>
<reference evidence="3" key="1">
    <citation type="submission" date="2016-04" db="EMBL/GenBank/DDBJ databases">
        <authorList>
            <person name="Chen L."/>
            <person name="Zhuang W."/>
            <person name="Wang G."/>
        </authorList>
    </citation>
    <scope>NUCLEOTIDE SEQUENCE [LARGE SCALE GENOMIC DNA]</scope>
    <source>
        <strain evidence="3">17621</strain>
    </source>
</reference>
<gene>
    <name evidence="2" type="ORF">A4H97_21010</name>
</gene>